<dbReference type="AlphaFoldDB" id="A0A2M4B4T0"/>
<keyword evidence="1" id="KW-0732">Signal</keyword>
<organism evidence="2">
    <name type="scientific">Anopheles triannulatus</name>
    <dbReference type="NCBI Taxonomy" id="58253"/>
    <lineage>
        <taxon>Eukaryota</taxon>
        <taxon>Metazoa</taxon>
        <taxon>Ecdysozoa</taxon>
        <taxon>Arthropoda</taxon>
        <taxon>Hexapoda</taxon>
        <taxon>Insecta</taxon>
        <taxon>Pterygota</taxon>
        <taxon>Neoptera</taxon>
        <taxon>Endopterygota</taxon>
        <taxon>Diptera</taxon>
        <taxon>Nematocera</taxon>
        <taxon>Culicoidea</taxon>
        <taxon>Culicidae</taxon>
        <taxon>Anophelinae</taxon>
        <taxon>Anopheles</taxon>
    </lineage>
</organism>
<feature type="chain" id="PRO_5014753253" evidence="1">
    <location>
        <begin position="19"/>
        <end position="135"/>
    </location>
</feature>
<name>A0A2M4B4T0_9DIPT</name>
<protein>
    <submittedName>
        <fullName evidence="2">Putative secreted protein</fullName>
    </submittedName>
</protein>
<evidence type="ECO:0000256" key="1">
    <source>
        <dbReference type="SAM" id="SignalP"/>
    </source>
</evidence>
<accession>A0A2M4B4T0</accession>
<dbReference type="EMBL" id="GGFK01014728">
    <property type="protein sequence ID" value="MBW48049.1"/>
    <property type="molecule type" value="Transcribed_RNA"/>
</dbReference>
<sequence>MRVAFLFVGGGLACRAFALRSPVRFNSRLTLVWLRCSAATTLHTRRGSQHALTGRASKLGDCQSAHASLDLLLPPPPPLATAGCCCCTRDARCRKSYRSLSPSPVSLYRSVSFRISAKCDTLVTRSYAMVALHRA</sequence>
<proteinExistence type="predicted"/>
<feature type="signal peptide" evidence="1">
    <location>
        <begin position="1"/>
        <end position="18"/>
    </location>
</feature>
<evidence type="ECO:0000313" key="2">
    <source>
        <dbReference type="EMBL" id="MBW48049.1"/>
    </source>
</evidence>
<reference evidence="2" key="1">
    <citation type="submission" date="2018-01" db="EMBL/GenBank/DDBJ databases">
        <title>An insight into the sialome of Amazonian anophelines.</title>
        <authorList>
            <person name="Ribeiro J.M."/>
            <person name="Scarpassa V."/>
            <person name="Calvo E."/>
        </authorList>
    </citation>
    <scope>NUCLEOTIDE SEQUENCE</scope>
    <source>
        <tissue evidence="2">Salivary glands</tissue>
    </source>
</reference>